<sequence length="296" mass="34715">MQEKHQTKFTQINIQKPWDGKTIEELITKNWRVPKKLVHQLRMEKSIRVNSEVANFSKRLAFGDRLSLPILEERDEHRRKYPLRIDVLYEDDHLLIVNKPAGIKTHPNHPEEYDTLVNAIAYTLGNRRDDSISPIHRLDQDTTGIVLFAKHIYMKTMLDRMLEERNIRRTYVAYVQGKGKGGTIEANIGRDRHHPTRRRVSSTGKRAVTHYSVIRYHSQKNITEIRCHLDTGRTHQIRVHLAHIGHPLVGDRLYGGKSMFHRQALHANRIVFIHPFTLEKIDIQAPFLDDMDQLFI</sequence>
<evidence type="ECO:0000256" key="4">
    <source>
        <dbReference type="RuleBase" id="RU362028"/>
    </source>
</evidence>
<dbReference type="InterPro" id="IPR050188">
    <property type="entry name" value="RluA_PseudoU_synthase"/>
</dbReference>
<feature type="active site" evidence="3">
    <location>
        <position position="139"/>
    </location>
</feature>
<dbReference type="InterPro" id="IPR006225">
    <property type="entry name" value="PsdUridine_synth_RluC/D"/>
</dbReference>
<comment type="function">
    <text evidence="4">Responsible for synthesis of pseudouridine from uracil.</text>
</comment>
<dbReference type="InterPro" id="IPR020103">
    <property type="entry name" value="PsdUridine_synth_cat_dom_sf"/>
</dbReference>
<dbReference type="SUPFAM" id="SSF55120">
    <property type="entry name" value="Pseudouridine synthase"/>
    <property type="match status" value="1"/>
</dbReference>
<dbReference type="InterPro" id="IPR006224">
    <property type="entry name" value="PsdUridine_synth_RluA-like_CS"/>
</dbReference>
<dbReference type="GO" id="GO:0000455">
    <property type="term" value="P:enzyme-directed rRNA pseudouridine synthesis"/>
    <property type="evidence" value="ECO:0007669"/>
    <property type="project" value="TreeGrafter"/>
</dbReference>
<evidence type="ECO:0000256" key="5">
    <source>
        <dbReference type="SAM" id="MobiDB-lite"/>
    </source>
</evidence>
<dbReference type="EC" id="5.4.99.-" evidence="4"/>
<comment type="catalytic activity">
    <reaction evidence="1 4">
        <text>a uridine in RNA = a pseudouridine in RNA</text>
        <dbReference type="Rhea" id="RHEA:48348"/>
        <dbReference type="Rhea" id="RHEA-COMP:12068"/>
        <dbReference type="Rhea" id="RHEA-COMP:12069"/>
        <dbReference type="ChEBI" id="CHEBI:65314"/>
        <dbReference type="ChEBI" id="CHEBI:65315"/>
    </reaction>
</comment>
<keyword evidence="4" id="KW-0413">Isomerase</keyword>
<name>A0A9E8LSF9_9BACI</name>
<dbReference type="AlphaFoldDB" id="A0A9E8LSF9"/>
<dbReference type="CDD" id="cd02869">
    <property type="entry name" value="PseudoU_synth_RluA_like"/>
    <property type="match status" value="1"/>
</dbReference>
<dbReference type="Pfam" id="PF00849">
    <property type="entry name" value="PseudoU_synth_2"/>
    <property type="match status" value="1"/>
</dbReference>
<dbReference type="GO" id="GO:0003723">
    <property type="term" value="F:RNA binding"/>
    <property type="evidence" value="ECO:0007669"/>
    <property type="project" value="InterPro"/>
</dbReference>
<comment type="similarity">
    <text evidence="2 4">Belongs to the pseudouridine synthase RluA family.</text>
</comment>
<dbReference type="Gene3D" id="3.30.2350.10">
    <property type="entry name" value="Pseudouridine synthase"/>
    <property type="match status" value="1"/>
</dbReference>
<dbReference type="PROSITE" id="PS01129">
    <property type="entry name" value="PSI_RLU"/>
    <property type="match status" value="1"/>
</dbReference>
<feature type="region of interest" description="Disordered" evidence="5">
    <location>
        <begin position="184"/>
        <end position="204"/>
    </location>
</feature>
<proteinExistence type="inferred from homology"/>
<evidence type="ECO:0000256" key="2">
    <source>
        <dbReference type="ARBA" id="ARBA00010876"/>
    </source>
</evidence>
<evidence type="ECO:0000259" key="6">
    <source>
        <dbReference type="Pfam" id="PF00849"/>
    </source>
</evidence>
<feature type="domain" description="Pseudouridine synthase RsuA/RluA-like" evidence="6">
    <location>
        <begin position="93"/>
        <end position="243"/>
    </location>
</feature>
<dbReference type="InterPro" id="IPR006145">
    <property type="entry name" value="PsdUridine_synth_RsuA/RluA"/>
</dbReference>
<dbReference type="EMBL" id="CP106878">
    <property type="protein sequence ID" value="WAA08757.1"/>
    <property type="molecule type" value="Genomic_DNA"/>
</dbReference>
<dbReference type="KEGG" id="faf:OE104_08920"/>
<dbReference type="PANTHER" id="PTHR21600:SF71">
    <property type="entry name" value="PSEUDOURIDINE SYNTHASE"/>
    <property type="match status" value="1"/>
</dbReference>
<dbReference type="GO" id="GO:0140098">
    <property type="term" value="F:catalytic activity, acting on RNA"/>
    <property type="evidence" value="ECO:0007669"/>
    <property type="project" value="UniProtKB-ARBA"/>
</dbReference>
<organism evidence="7 8">
    <name type="scientific">Fervidibacillus albus</name>
    <dbReference type="NCBI Taxonomy" id="2980026"/>
    <lineage>
        <taxon>Bacteria</taxon>
        <taxon>Bacillati</taxon>
        <taxon>Bacillota</taxon>
        <taxon>Bacilli</taxon>
        <taxon>Bacillales</taxon>
        <taxon>Bacillaceae</taxon>
        <taxon>Fervidibacillus</taxon>
    </lineage>
</organism>
<dbReference type="Proteomes" id="UP001164718">
    <property type="component" value="Chromosome"/>
</dbReference>
<keyword evidence="8" id="KW-1185">Reference proteome</keyword>
<dbReference type="PANTHER" id="PTHR21600">
    <property type="entry name" value="MITOCHONDRIAL RNA PSEUDOURIDINE SYNTHASE"/>
    <property type="match status" value="1"/>
</dbReference>
<evidence type="ECO:0000313" key="8">
    <source>
        <dbReference type="Proteomes" id="UP001164718"/>
    </source>
</evidence>
<reference evidence="7" key="1">
    <citation type="submission" date="2022-09" db="EMBL/GenBank/DDBJ databases">
        <title>Complete Genomes of Fervidibacillus albus and Fervidibacillus halotolerans isolated from tidal flat sediments.</title>
        <authorList>
            <person name="Kwon K.K."/>
            <person name="Yang S.-H."/>
            <person name="Park M.J."/>
            <person name="Oh H.-M."/>
        </authorList>
    </citation>
    <scope>NUCLEOTIDE SEQUENCE</scope>
    <source>
        <strain evidence="7">MEBiC13591</strain>
    </source>
</reference>
<evidence type="ECO:0000313" key="7">
    <source>
        <dbReference type="EMBL" id="WAA08757.1"/>
    </source>
</evidence>
<dbReference type="NCBIfam" id="TIGR00005">
    <property type="entry name" value="rluA_subfam"/>
    <property type="match status" value="1"/>
</dbReference>
<dbReference type="GO" id="GO:0009982">
    <property type="term" value="F:pseudouridine synthase activity"/>
    <property type="evidence" value="ECO:0007669"/>
    <property type="project" value="InterPro"/>
</dbReference>
<accession>A0A9E8LSF9</accession>
<dbReference type="RefSeq" id="WP_275416539.1">
    <property type="nucleotide sequence ID" value="NZ_CP106878.1"/>
</dbReference>
<gene>
    <name evidence="7" type="ORF">OE104_08920</name>
</gene>
<feature type="compositionally biased region" description="Basic residues" evidence="5">
    <location>
        <begin position="191"/>
        <end position="200"/>
    </location>
</feature>
<evidence type="ECO:0000256" key="3">
    <source>
        <dbReference type="PIRSR" id="PIRSR606225-1"/>
    </source>
</evidence>
<protein>
    <recommendedName>
        <fullName evidence="4">Pseudouridine synthase</fullName>
        <ecNumber evidence="4">5.4.99.-</ecNumber>
    </recommendedName>
</protein>
<evidence type="ECO:0000256" key="1">
    <source>
        <dbReference type="ARBA" id="ARBA00000073"/>
    </source>
</evidence>